<dbReference type="InterPro" id="IPR050534">
    <property type="entry name" value="Coronavir_polyprotein_1ab"/>
</dbReference>
<keyword evidence="4" id="KW-0067">ATP-binding</keyword>
<reference evidence="8 9" key="2">
    <citation type="submission" date="2019-08" db="EMBL/GenBank/DDBJ databases">
        <title>Jejuicoccus antrihumi gen. nov., sp. nov., a new member of the family Dermacoccaceae isolated from a cave.</title>
        <authorList>
            <person name="Schumann P."/>
            <person name="Kim I.S."/>
        </authorList>
    </citation>
    <scope>NUCLEOTIDE SEQUENCE [LARGE SCALE GENOMIC DNA]</scope>
    <source>
        <strain evidence="8 9">C5-26</strain>
    </source>
</reference>
<dbReference type="Proteomes" id="UP000320244">
    <property type="component" value="Unassembled WGS sequence"/>
</dbReference>
<dbReference type="InterPro" id="IPR025103">
    <property type="entry name" value="DUF4011"/>
</dbReference>
<protein>
    <submittedName>
        <fullName evidence="8">DUF4011 domain-containing protein</fullName>
    </submittedName>
</protein>
<dbReference type="CDD" id="cd18808">
    <property type="entry name" value="SF1_C_Upf1"/>
    <property type="match status" value="1"/>
</dbReference>
<evidence type="ECO:0000313" key="8">
    <source>
        <dbReference type="EMBL" id="TWP38626.1"/>
    </source>
</evidence>
<evidence type="ECO:0000256" key="1">
    <source>
        <dbReference type="ARBA" id="ARBA00022741"/>
    </source>
</evidence>
<dbReference type="Pfam" id="PF18741">
    <property type="entry name" value="MTES_1575"/>
    <property type="match status" value="1"/>
</dbReference>
<dbReference type="PANTHER" id="PTHR43788:SF8">
    <property type="entry name" value="DNA-BINDING PROTEIN SMUBP-2"/>
    <property type="match status" value="1"/>
</dbReference>
<dbReference type="OrthoDB" id="9757917at2"/>
<keyword evidence="9" id="KW-1185">Reference proteome</keyword>
<sequence length="1295" mass="139593">MTTSTEPVQLEAQGANVSRADRVARSVTTWQRHLSDLGGRNALLWFRDLPDTTLDLTGAHPAGQAKLFSAGAAPLSELVRQPTMLTDATRRARAIRDKAGELYAERGITTCYLASGMARWRIPGSSRTPVAPVLLRPCVIRPTGRDGRDLAIELGDRLEVNAALVAYLTSECGISLDTAQICALASRGSGSDPAAAFQAVRQACADVADFRIDPRLVVGLFATVKLPLVRDLADQRDGLAAHHVVAALAGDPEAAQQVGAEPPQTGVVDLDREHLAVDADREQQDVVEGVRAGAHMVVEGPPGTGKTQTAANLVAALTADGRRTLFVAHKRASIDGVRERLEQAGLGDLLLDLYAEHAAPGRFAGYLVRLLDERCAAPVMGNQAPSNLVSRREQLQAHARAMHRVRGPWGISLDEAQSRVSELEERKPAPRSRVRLRGDDLAGISRARRDELRTALHETAGMGAWTVGGDPDPWFGARVVGEHQGGRTRELVERLAGGGLKDHRRVLEELCDTVGLPAPHTMRRAEEQLELMGQVHSTLETFRPAVFDAPIADLAAATGGRDYRTEHDIDQGSLERRRLRKQAESLLRPGPPPRGIHGVLVRAAAQQARWRDAAGAGSRPAAPVNLPEIAQSHERLRLELEWLGARLTGTAEGGDLLDADLDVLERRLTALAGAPDRLAKVPEVIGALDKLRANGLGPFIDDVAARHLSAEQVAAEFEFVWWTSLLGHVGGTDPVYEEHDGATLRRIAGDYLDDDTAQVRRSAQQVRDALVRQAQRTDRDLPDQSEVLRDEAASRAYTTPRELLGAVPEIVGALAPCWAMSPLEVPVHVPAGMWFDVVIFDEGSQVDLATAIPAISRASQVVVLGDSQQLPPAPLRMTAGDDEQLLARTEPESLLDVLRPLVPVRSLATHYRSHDERLIAFANAQMYATVLETFPGTADDGVLRLDVVSGSSTGGESAAPEVDRVVQLVLDHLRKQPGESLGVVTLGVRHAQRIQDALRAALAGQPDLLEAVGDDRREPFFVKSVDQVQGDVRDAIIFTVGYGRGPGGEVQHRFGALSAAGGERRLNVAMTRARRRMVVVSSFSGGELDPSRLRSRGATMLRDFLLYAASGGSARRVAGGVAPMDRQEASSGPEAVSETGRGDRRPDGAPLVGPSGRRRRMASTGSVLDRPTLPPAEVAAVTPLVTDLARRLRAEGLVVRTGHGAGRHRIDIAVEDPRRPGSLLVAIETDGPAYGAMEATRDRDRLRVQQLQRLGWTCERAWTRDLFRDPAKELSRLVSAVHSASCARAAGHRDG</sequence>
<gene>
    <name evidence="8" type="ORF">FGL98_02240</name>
</gene>
<dbReference type="EMBL" id="VCQV01000002">
    <property type="protein sequence ID" value="TWP38626.1"/>
    <property type="molecule type" value="Genomic_DNA"/>
</dbReference>
<keyword evidence="1" id="KW-0547">Nucleotide-binding</keyword>
<dbReference type="GO" id="GO:0043139">
    <property type="term" value="F:5'-3' DNA helicase activity"/>
    <property type="evidence" value="ECO:0007669"/>
    <property type="project" value="TreeGrafter"/>
</dbReference>
<keyword evidence="3" id="KW-0347">Helicase</keyword>
<organism evidence="8 9">
    <name type="scientific">Leekyejoonella antrihumi</name>
    <dbReference type="NCBI Taxonomy" id="1660198"/>
    <lineage>
        <taxon>Bacteria</taxon>
        <taxon>Bacillati</taxon>
        <taxon>Actinomycetota</taxon>
        <taxon>Actinomycetes</taxon>
        <taxon>Micrococcales</taxon>
        <taxon>Dermacoccaceae</taxon>
        <taxon>Leekyejoonella</taxon>
    </lineage>
</organism>
<comment type="caution">
    <text evidence="8">The sequence shown here is derived from an EMBL/GenBank/DDBJ whole genome shotgun (WGS) entry which is preliminary data.</text>
</comment>
<evidence type="ECO:0000259" key="6">
    <source>
        <dbReference type="Pfam" id="PF13087"/>
    </source>
</evidence>
<feature type="region of interest" description="Disordered" evidence="5">
    <location>
        <begin position="1120"/>
        <end position="1171"/>
    </location>
</feature>
<dbReference type="Pfam" id="PF13087">
    <property type="entry name" value="AAA_12"/>
    <property type="match status" value="1"/>
</dbReference>
<dbReference type="InterPro" id="IPR011335">
    <property type="entry name" value="Restrct_endonuc-II-like"/>
</dbReference>
<evidence type="ECO:0000256" key="3">
    <source>
        <dbReference type="ARBA" id="ARBA00022806"/>
    </source>
</evidence>
<dbReference type="GO" id="GO:0005524">
    <property type="term" value="F:ATP binding"/>
    <property type="evidence" value="ECO:0007669"/>
    <property type="project" value="UniProtKB-KW"/>
</dbReference>
<evidence type="ECO:0000313" key="9">
    <source>
        <dbReference type="Proteomes" id="UP000320244"/>
    </source>
</evidence>
<keyword evidence="2" id="KW-0378">Hydrolase</keyword>
<feature type="domain" description="DNA2/NAM7 helicase-like C-terminal" evidence="6">
    <location>
        <begin position="906"/>
        <end position="1082"/>
    </location>
</feature>
<name>A0A563E7W6_9MICO</name>
<evidence type="ECO:0000256" key="5">
    <source>
        <dbReference type="SAM" id="MobiDB-lite"/>
    </source>
</evidence>
<dbReference type="InterPro" id="IPR027417">
    <property type="entry name" value="P-loop_NTPase"/>
</dbReference>
<dbReference type="Gene3D" id="3.40.50.300">
    <property type="entry name" value="P-loop containing nucleotide triphosphate hydrolases"/>
    <property type="match status" value="3"/>
</dbReference>
<proteinExistence type="predicted"/>
<evidence type="ECO:0000259" key="7">
    <source>
        <dbReference type="Pfam" id="PF18741"/>
    </source>
</evidence>
<dbReference type="InterPro" id="IPR047187">
    <property type="entry name" value="SF1_C_Upf1"/>
</dbReference>
<dbReference type="GO" id="GO:0016787">
    <property type="term" value="F:hydrolase activity"/>
    <property type="evidence" value="ECO:0007669"/>
    <property type="project" value="UniProtKB-KW"/>
</dbReference>
<evidence type="ECO:0000256" key="4">
    <source>
        <dbReference type="ARBA" id="ARBA00022840"/>
    </source>
</evidence>
<dbReference type="SUPFAM" id="SSF52980">
    <property type="entry name" value="Restriction endonuclease-like"/>
    <property type="match status" value="1"/>
</dbReference>
<feature type="domain" description="Restriction endonuclease type II-like" evidence="7">
    <location>
        <begin position="1187"/>
        <end position="1280"/>
    </location>
</feature>
<accession>A0A563E7W6</accession>
<dbReference type="InterPro" id="IPR049468">
    <property type="entry name" value="Restrct_endonuc-II-like_dom"/>
</dbReference>
<evidence type="ECO:0000256" key="2">
    <source>
        <dbReference type="ARBA" id="ARBA00022801"/>
    </source>
</evidence>
<dbReference type="RefSeq" id="WP_146315029.1">
    <property type="nucleotide sequence ID" value="NZ_VCQV01000002.1"/>
</dbReference>
<dbReference type="SUPFAM" id="SSF52540">
    <property type="entry name" value="P-loop containing nucleoside triphosphate hydrolases"/>
    <property type="match status" value="1"/>
</dbReference>
<dbReference type="InterPro" id="IPR041679">
    <property type="entry name" value="DNA2/NAM7-like_C"/>
</dbReference>
<dbReference type="PANTHER" id="PTHR43788">
    <property type="entry name" value="DNA2/NAM7 HELICASE FAMILY MEMBER"/>
    <property type="match status" value="1"/>
</dbReference>
<dbReference type="Pfam" id="PF13195">
    <property type="entry name" value="DUF4011"/>
    <property type="match status" value="1"/>
</dbReference>
<reference evidence="8 9" key="1">
    <citation type="submission" date="2019-05" db="EMBL/GenBank/DDBJ databases">
        <authorList>
            <person name="Lee S.D."/>
        </authorList>
    </citation>
    <scope>NUCLEOTIDE SEQUENCE [LARGE SCALE GENOMIC DNA]</scope>
    <source>
        <strain evidence="8 9">C5-26</strain>
    </source>
</reference>